<dbReference type="PANTHER" id="PTHR30288">
    <property type="entry name" value="FLAGELLAR CAP/ASSEMBLY PROTEIN FLID"/>
    <property type="match status" value="1"/>
</dbReference>
<comment type="similarity">
    <text evidence="1 5">Belongs to the FliD family.</text>
</comment>
<proteinExistence type="inferred from homology"/>
<keyword evidence="8" id="KW-0282">Flagellum</keyword>
<dbReference type="GO" id="GO:0005576">
    <property type="term" value="C:extracellular region"/>
    <property type="evidence" value="ECO:0007669"/>
    <property type="project" value="UniProtKB-SubCell"/>
</dbReference>
<dbReference type="PANTHER" id="PTHR30288:SF0">
    <property type="entry name" value="FLAGELLAR HOOK-ASSOCIATED PROTEIN 2"/>
    <property type="match status" value="1"/>
</dbReference>
<gene>
    <name evidence="8" type="ORF">ENT77_03045</name>
</gene>
<keyword evidence="5" id="KW-0964">Secreted</keyword>
<dbReference type="Pfam" id="PF07195">
    <property type="entry name" value="FliD_C"/>
    <property type="match status" value="1"/>
</dbReference>
<feature type="domain" description="Flagellar hook-associated protein 2 C-terminal" evidence="7">
    <location>
        <begin position="344"/>
        <end position="579"/>
    </location>
</feature>
<dbReference type="AlphaFoldDB" id="A0A7C4RVQ5"/>
<comment type="function">
    <text evidence="5">Required for morphogenesis and for the elongation of the flagellar filament by facilitating polymerization of the flagellin monomers at the tip of growing filament. Forms a capping structure, which prevents flagellin subunits (transported through the central channel of the flagellum) from leaking out without polymerization at the distal end.</text>
</comment>
<evidence type="ECO:0000256" key="2">
    <source>
        <dbReference type="ARBA" id="ARBA00011255"/>
    </source>
</evidence>
<evidence type="ECO:0000256" key="4">
    <source>
        <dbReference type="ARBA" id="ARBA00023143"/>
    </source>
</evidence>
<evidence type="ECO:0000259" key="7">
    <source>
        <dbReference type="Pfam" id="PF07195"/>
    </source>
</evidence>
<keyword evidence="3" id="KW-0175">Coiled coil</keyword>
<comment type="caution">
    <text evidence="8">The sequence shown here is derived from an EMBL/GenBank/DDBJ whole genome shotgun (WGS) entry which is preliminary data.</text>
</comment>
<name>A0A7C4RVQ5_9BACT</name>
<evidence type="ECO:0000256" key="5">
    <source>
        <dbReference type="RuleBase" id="RU362066"/>
    </source>
</evidence>
<evidence type="ECO:0000259" key="6">
    <source>
        <dbReference type="Pfam" id="PF02465"/>
    </source>
</evidence>
<sequence>MDLSSIANNINYRYQQGSRKIQIGGAISGLDTSSIIEKLLEVESIPLQRLNERFLKYSNLQKAYKNVSEKIREFYNFLGNFSLQSNLIPKSTSVSSNILAASASAAAADGSYLVEVQSIASNSNFVGNVFAKNITDETQISELNTRYVPMNGTVRIRVGNTEKTFDFSTSDTVADVIAKLESTFTDLGADISITFQDGRLRITSNVAFQVVNVTGNFTFLFRLNDSYVRKVGDNFVLESSGHVGAFSGFKTLADLGITEDYVLIINGKEIALSKNDSISKVVSKINESVKDITANYDDKNGKLVLTSKKTGDEVISVSGASELLQTLGLSHGTFTIGDVARLNITFNGYTETVVSKTNTVAYKGLTLNLTAMGTATVTVSTDVDAIVNKVKDFVSKWNELTDFLYKKLTEDKVKGKKEEDMSEEEKLQGLLKNDSYLRRIFDRLRNFLYQSVNGVKLADLGVVSGDSSKSFMNTMRGKLELNEDKLKKFIEANGTDAVWKFFGSTEGDRGFGLRLKDFAFDLTKVNGEIDTVAGMNGRLEREKRILSKRMVAMMQYIEKKEQMLWQKYSALESALSKLAAQGSFMANAFAQRK</sequence>
<comment type="subcellular location">
    <subcellularLocation>
        <location evidence="5">Secreted</location>
    </subcellularLocation>
    <subcellularLocation>
        <location evidence="5">Bacterial flagellum</location>
    </subcellularLocation>
</comment>
<dbReference type="InterPro" id="IPR010810">
    <property type="entry name" value="Flagellin_hook_IN_motif"/>
</dbReference>
<dbReference type="InterPro" id="IPR010809">
    <property type="entry name" value="FliD_C"/>
</dbReference>
<keyword evidence="8" id="KW-0969">Cilium</keyword>
<dbReference type="Pfam" id="PF02465">
    <property type="entry name" value="FliD_N"/>
    <property type="match status" value="1"/>
</dbReference>
<dbReference type="EMBL" id="DSZY01000014">
    <property type="protein sequence ID" value="HGU40155.1"/>
    <property type="molecule type" value="Genomic_DNA"/>
</dbReference>
<reference evidence="8" key="1">
    <citation type="journal article" date="2020" name="mSystems">
        <title>Genome- and Community-Level Interaction Insights into Carbon Utilization and Element Cycling Functions of Hydrothermarchaeota in Hydrothermal Sediment.</title>
        <authorList>
            <person name="Zhou Z."/>
            <person name="Liu Y."/>
            <person name="Xu W."/>
            <person name="Pan J."/>
            <person name="Luo Z.H."/>
            <person name="Li M."/>
        </authorList>
    </citation>
    <scope>NUCLEOTIDE SEQUENCE [LARGE SCALE GENOMIC DNA]</scope>
    <source>
        <strain evidence="8">SpSt-609</strain>
    </source>
</reference>
<organism evidence="8">
    <name type="scientific">Fervidobacterium thailandense</name>
    <dbReference type="NCBI Taxonomy" id="1008305"/>
    <lineage>
        <taxon>Bacteria</taxon>
        <taxon>Thermotogati</taxon>
        <taxon>Thermotogota</taxon>
        <taxon>Thermotogae</taxon>
        <taxon>Thermotogales</taxon>
        <taxon>Fervidobacteriaceae</taxon>
        <taxon>Fervidobacterium</taxon>
    </lineage>
</organism>
<dbReference type="GO" id="GO:0009424">
    <property type="term" value="C:bacterial-type flagellum hook"/>
    <property type="evidence" value="ECO:0007669"/>
    <property type="project" value="UniProtKB-UniRule"/>
</dbReference>
<protein>
    <recommendedName>
        <fullName evidence="5">Flagellar hook-associated protein 2</fullName>
        <shortName evidence="5">HAP2</shortName>
    </recommendedName>
    <alternativeName>
        <fullName evidence="5">Flagellar cap protein</fullName>
    </alternativeName>
</protein>
<accession>A0A7C4RVQ5</accession>
<dbReference type="InterPro" id="IPR003481">
    <property type="entry name" value="FliD_N"/>
</dbReference>
<dbReference type="GO" id="GO:0007155">
    <property type="term" value="P:cell adhesion"/>
    <property type="evidence" value="ECO:0007669"/>
    <property type="project" value="InterPro"/>
</dbReference>
<comment type="subunit">
    <text evidence="2 5">Homopentamer.</text>
</comment>
<evidence type="ECO:0000256" key="1">
    <source>
        <dbReference type="ARBA" id="ARBA00009764"/>
    </source>
</evidence>
<evidence type="ECO:0000256" key="3">
    <source>
        <dbReference type="ARBA" id="ARBA00023054"/>
    </source>
</evidence>
<keyword evidence="8" id="KW-0966">Cell projection</keyword>
<dbReference type="GO" id="GO:0009421">
    <property type="term" value="C:bacterial-type flagellum filament cap"/>
    <property type="evidence" value="ECO:0007669"/>
    <property type="project" value="InterPro"/>
</dbReference>
<evidence type="ECO:0000313" key="8">
    <source>
        <dbReference type="EMBL" id="HGU40155.1"/>
    </source>
</evidence>
<dbReference type="Pfam" id="PF07196">
    <property type="entry name" value="Flagellin_IN"/>
    <property type="match status" value="1"/>
</dbReference>
<keyword evidence="4 5" id="KW-0975">Bacterial flagellum</keyword>
<feature type="domain" description="Flagellar hook-associated protein 2 N-terminal" evidence="6">
    <location>
        <begin position="28"/>
        <end position="122"/>
    </location>
</feature>
<dbReference type="GO" id="GO:0071973">
    <property type="term" value="P:bacterial-type flagellum-dependent cell motility"/>
    <property type="evidence" value="ECO:0007669"/>
    <property type="project" value="TreeGrafter"/>
</dbReference>
<dbReference type="InterPro" id="IPR040026">
    <property type="entry name" value="FliD"/>
</dbReference>